<name>A0A1M7UIE0_9BRAD</name>
<evidence type="ECO:0000256" key="2">
    <source>
        <dbReference type="ARBA" id="ARBA00006679"/>
    </source>
</evidence>
<organism evidence="8 9">
    <name type="scientific">Bradyrhizobium erythrophlei</name>
    <dbReference type="NCBI Taxonomy" id="1437360"/>
    <lineage>
        <taxon>Bacteria</taxon>
        <taxon>Pseudomonadati</taxon>
        <taxon>Pseudomonadota</taxon>
        <taxon>Alphaproteobacteria</taxon>
        <taxon>Hyphomicrobiales</taxon>
        <taxon>Nitrobacteraceae</taxon>
        <taxon>Bradyrhizobium</taxon>
    </lineage>
</organism>
<dbReference type="Proteomes" id="UP000184096">
    <property type="component" value="Chromosome I"/>
</dbReference>
<dbReference type="RefSeq" id="WP_072822276.1">
    <property type="nucleotide sequence ID" value="NZ_LT670849.1"/>
</dbReference>
<keyword evidence="5 7" id="KW-1133">Transmembrane helix</keyword>
<dbReference type="OrthoDB" id="9810206at2"/>
<dbReference type="EMBL" id="LT670849">
    <property type="protein sequence ID" value="SHN82793.1"/>
    <property type="molecule type" value="Genomic_DNA"/>
</dbReference>
<feature type="transmembrane region" description="Helical" evidence="7">
    <location>
        <begin position="57"/>
        <end position="74"/>
    </location>
</feature>
<evidence type="ECO:0000256" key="3">
    <source>
        <dbReference type="ARBA" id="ARBA00022475"/>
    </source>
</evidence>
<proteinExistence type="inferred from homology"/>
<keyword evidence="3" id="KW-1003">Cell membrane</keyword>
<evidence type="ECO:0000256" key="6">
    <source>
        <dbReference type="ARBA" id="ARBA00023136"/>
    </source>
</evidence>
<accession>A0A1M7UIE0</accession>
<evidence type="ECO:0000256" key="7">
    <source>
        <dbReference type="SAM" id="Phobius"/>
    </source>
</evidence>
<evidence type="ECO:0000256" key="5">
    <source>
        <dbReference type="ARBA" id="ARBA00022989"/>
    </source>
</evidence>
<feature type="transmembrane region" description="Helical" evidence="7">
    <location>
        <begin position="20"/>
        <end position="37"/>
    </location>
</feature>
<feature type="transmembrane region" description="Helical" evidence="7">
    <location>
        <begin position="120"/>
        <end position="139"/>
    </location>
</feature>
<dbReference type="AlphaFoldDB" id="A0A1M7UIE0"/>
<keyword evidence="9" id="KW-1185">Reference proteome</keyword>
<dbReference type="InterPro" id="IPR051907">
    <property type="entry name" value="DoxX-like_oxidoreductase"/>
</dbReference>
<feature type="transmembrane region" description="Helical" evidence="7">
    <location>
        <begin position="81"/>
        <end position="100"/>
    </location>
</feature>
<dbReference type="PANTHER" id="PTHR33452:SF1">
    <property type="entry name" value="INNER MEMBRANE PROTEIN YPHA-RELATED"/>
    <property type="match status" value="1"/>
</dbReference>
<dbReference type="InterPro" id="IPR032808">
    <property type="entry name" value="DoxX"/>
</dbReference>
<sequence length="148" mass="15988">MTSRVIDSWVLRSEPMIQLLGRLCMGSLFLMSGTNHWLDLKLLTHFMGSLPGSADVWAMLAATIEVVSGAALVLGFRTREFALLLVFFNLFAAAIGHPYWSITGDATARWGQFIHFWKDIGLAGGALFVLAGGAGPLSVDGVTETRTS</sequence>
<comment type="similarity">
    <text evidence="2">Belongs to the DoxX family.</text>
</comment>
<evidence type="ECO:0000256" key="4">
    <source>
        <dbReference type="ARBA" id="ARBA00022692"/>
    </source>
</evidence>
<protein>
    <submittedName>
        <fullName evidence="8">Putative oxidoreductase</fullName>
    </submittedName>
</protein>
<dbReference type="GO" id="GO:0005886">
    <property type="term" value="C:plasma membrane"/>
    <property type="evidence" value="ECO:0007669"/>
    <property type="project" value="UniProtKB-SubCell"/>
</dbReference>
<dbReference type="Pfam" id="PF07681">
    <property type="entry name" value="DoxX"/>
    <property type="match status" value="1"/>
</dbReference>
<evidence type="ECO:0000313" key="8">
    <source>
        <dbReference type="EMBL" id="SHN82793.1"/>
    </source>
</evidence>
<reference evidence="9" key="1">
    <citation type="submission" date="2016-11" db="EMBL/GenBank/DDBJ databases">
        <authorList>
            <person name="Varghese N."/>
            <person name="Submissions S."/>
        </authorList>
    </citation>
    <scope>NUCLEOTIDE SEQUENCE [LARGE SCALE GENOMIC DNA]</scope>
    <source>
        <strain evidence="9">GAS401</strain>
    </source>
</reference>
<gene>
    <name evidence="8" type="ORF">SAMN05444170_5255</name>
</gene>
<comment type="subcellular location">
    <subcellularLocation>
        <location evidence="1">Cell membrane</location>
        <topology evidence="1">Multi-pass membrane protein</topology>
    </subcellularLocation>
</comment>
<keyword evidence="4 7" id="KW-0812">Transmembrane</keyword>
<dbReference type="PANTHER" id="PTHR33452">
    <property type="entry name" value="OXIDOREDUCTASE CATD-RELATED"/>
    <property type="match status" value="1"/>
</dbReference>
<evidence type="ECO:0000313" key="9">
    <source>
        <dbReference type="Proteomes" id="UP000184096"/>
    </source>
</evidence>
<keyword evidence="6 7" id="KW-0472">Membrane</keyword>
<evidence type="ECO:0000256" key="1">
    <source>
        <dbReference type="ARBA" id="ARBA00004651"/>
    </source>
</evidence>